<name>A0ACC0TZT7_9AGAM</name>
<sequence>MAQDDTDSESGTGMPEIVSLSTSASAAKGHDRALRSLHAAQKRMAREKNRRCDEYLKVQANNRRRFAATTGKGKHKVYAGNHGVEAGDNEGGRDMDPRLHWRMTRAMGEAEEEWEETVSRDASEEWGGIEFADEDLQAPEQTLEMSSGENRDGEKWAGETRDGHLDSGGHVDGRLGTSQTMAPSSKYLPDHVFVTAPSERTPENGLRRSQTMPKTRFSRKRRSAQACTKDVVVGIRTIRTLISFPKGTHSHPSGISLPPARINKFLANALGLKERSKRTPTFIPRWERRPPFLGVLKRTCGAPLTGFAHSSSTSIGATSIRERY</sequence>
<gene>
    <name evidence="1" type="ORF">F5148DRAFT_1151771</name>
</gene>
<accession>A0ACC0TZT7</accession>
<evidence type="ECO:0000313" key="1">
    <source>
        <dbReference type="EMBL" id="KAI9454191.1"/>
    </source>
</evidence>
<comment type="caution">
    <text evidence="1">The sequence shown here is derived from an EMBL/GenBank/DDBJ whole genome shotgun (WGS) entry which is preliminary data.</text>
</comment>
<keyword evidence="2" id="KW-1185">Reference proteome</keyword>
<proteinExistence type="predicted"/>
<evidence type="ECO:0000313" key="2">
    <source>
        <dbReference type="Proteomes" id="UP001207468"/>
    </source>
</evidence>
<organism evidence="1 2">
    <name type="scientific">Russula earlei</name>
    <dbReference type="NCBI Taxonomy" id="71964"/>
    <lineage>
        <taxon>Eukaryota</taxon>
        <taxon>Fungi</taxon>
        <taxon>Dikarya</taxon>
        <taxon>Basidiomycota</taxon>
        <taxon>Agaricomycotina</taxon>
        <taxon>Agaricomycetes</taxon>
        <taxon>Russulales</taxon>
        <taxon>Russulaceae</taxon>
        <taxon>Russula</taxon>
    </lineage>
</organism>
<dbReference type="Proteomes" id="UP001207468">
    <property type="component" value="Unassembled WGS sequence"/>
</dbReference>
<reference evidence="1" key="1">
    <citation type="submission" date="2021-03" db="EMBL/GenBank/DDBJ databases">
        <title>Evolutionary priming and transition to the ectomycorrhizal habit in an iconic lineage of mushroom-forming fungi: is preadaptation a requirement?</title>
        <authorList>
            <consortium name="DOE Joint Genome Institute"/>
            <person name="Looney B.P."/>
            <person name="Miyauchi S."/>
            <person name="Morin E."/>
            <person name="Drula E."/>
            <person name="Courty P.E."/>
            <person name="Chicoki N."/>
            <person name="Fauchery L."/>
            <person name="Kohler A."/>
            <person name="Kuo A."/>
            <person name="LaButti K."/>
            <person name="Pangilinan J."/>
            <person name="Lipzen A."/>
            <person name="Riley R."/>
            <person name="Andreopoulos W."/>
            <person name="He G."/>
            <person name="Johnson J."/>
            <person name="Barry K.W."/>
            <person name="Grigoriev I.V."/>
            <person name="Nagy L."/>
            <person name="Hibbett D."/>
            <person name="Henrissat B."/>
            <person name="Matheny P.B."/>
            <person name="Labbe J."/>
            <person name="Martin A.F."/>
        </authorList>
    </citation>
    <scope>NUCLEOTIDE SEQUENCE</scope>
    <source>
        <strain evidence="1">BPL698</strain>
    </source>
</reference>
<protein>
    <submittedName>
        <fullName evidence="1">Uncharacterized protein</fullName>
    </submittedName>
</protein>
<dbReference type="EMBL" id="JAGFNK010000280">
    <property type="protein sequence ID" value="KAI9454191.1"/>
    <property type="molecule type" value="Genomic_DNA"/>
</dbReference>